<dbReference type="CDD" id="cd10936">
    <property type="entry name" value="CE4_DAC2"/>
    <property type="match status" value="1"/>
</dbReference>
<evidence type="ECO:0000256" key="2">
    <source>
        <dbReference type="SAM" id="Phobius"/>
    </source>
</evidence>
<dbReference type="Pfam" id="PF04748">
    <property type="entry name" value="Polysacc_deac_2"/>
    <property type="match status" value="1"/>
</dbReference>
<dbReference type="SUPFAM" id="SSF88713">
    <property type="entry name" value="Glycoside hydrolase/deacetylase"/>
    <property type="match status" value="1"/>
</dbReference>
<dbReference type="Gene3D" id="3.20.20.370">
    <property type="entry name" value="Glycoside hydrolase/deacetylase"/>
    <property type="match status" value="1"/>
</dbReference>
<dbReference type="Proteomes" id="UP001559025">
    <property type="component" value="Unassembled WGS sequence"/>
</dbReference>
<accession>A0ABV3WMB0</accession>
<keyword evidence="4" id="KW-1185">Reference proteome</keyword>
<feature type="compositionally biased region" description="Basic and acidic residues" evidence="1">
    <location>
        <begin position="1"/>
        <end position="12"/>
    </location>
</feature>
<keyword evidence="2" id="KW-0812">Transmembrane</keyword>
<reference evidence="3 4" key="1">
    <citation type="submission" date="2024-01" db="EMBL/GenBank/DDBJ databases">
        <title>New evidence supports the origin of RcGTA from prophage.</title>
        <authorList>
            <person name="Xu Y."/>
            <person name="Liu B."/>
            <person name="Chen F."/>
        </authorList>
    </citation>
    <scope>NUCLEOTIDE SEQUENCE [LARGE SCALE GENOMIC DNA]</scope>
    <source>
        <strain evidence="3 4">CBW1107-2</strain>
    </source>
</reference>
<feature type="region of interest" description="Disordered" evidence="1">
    <location>
        <begin position="68"/>
        <end position="97"/>
    </location>
</feature>
<dbReference type="EMBL" id="JAZHFV010000001">
    <property type="protein sequence ID" value="MEX4005742.1"/>
    <property type="molecule type" value="Genomic_DNA"/>
</dbReference>
<evidence type="ECO:0000256" key="1">
    <source>
        <dbReference type="SAM" id="MobiDB-lite"/>
    </source>
</evidence>
<dbReference type="PANTHER" id="PTHR30105">
    <property type="entry name" value="UNCHARACTERIZED YIBQ-RELATED"/>
    <property type="match status" value="1"/>
</dbReference>
<dbReference type="RefSeq" id="WP_368801191.1">
    <property type="nucleotide sequence ID" value="NZ_JAZHFV010000001.1"/>
</dbReference>
<feature type="transmembrane region" description="Helical" evidence="2">
    <location>
        <begin position="36"/>
        <end position="55"/>
    </location>
</feature>
<gene>
    <name evidence="3" type="ORF">V1479_00415</name>
</gene>
<dbReference type="InterPro" id="IPR011330">
    <property type="entry name" value="Glyco_hydro/deAcase_b/a-brl"/>
</dbReference>
<dbReference type="InterPro" id="IPR006837">
    <property type="entry name" value="Divergent_DAC"/>
</dbReference>
<protein>
    <submittedName>
        <fullName evidence="3">Divergent polysaccharide deacetylase family protein</fullName>
    </submittedName>
</protein>
<name>A0ABV3WMB0_9HYPH</name>
<evidence type="ECO:0000313" key="4">
    <source>
        <dbReference type="Proteomes" id="UP001559025"/>
    </source>
</evidence>
<dbReference type="PANTHER" id="PTHR30105:SF2">
    <property type="entry name" value="DIVERGENT POLYSACCHARIDE DEACETYLASE SUPERFAMILY"/>
    <property type="match status" value="1"/>
</dbReference>
<feature type="compositionally biased region" description="Low complexity" evidence="1">
    <location>
        <begin position="73"/>
        <end position="87"/>
    </location>
</feature>
<feature type="region of interest" description="Disordered" evidence="1">
    <location>
        <begin position="1"/>
        <end position="27"/>
    </location>
</feature>
<keyword evidence="2" id="KW-1133">Transmembrane helix</keyword>
<sequence>MNKASPEKDIDKPLGVGGGRRGANRKTHRRLRAGQVVLALAGLCLFGAAGFIALGDDPFRTPQQVVVSTPEQTPEAGTATASETAAAYPDRSPADGPSIIKVEPSDTDESSNVVIIRDPSSLGQNPRTAHLPDRALIEDTDIGPLPIRAADGRRAFDVYARPWSGTRGARVAIVIGGLGVSQTGTQEAIAKLPPEVTLAFASGGNSLDRWMQSARREGHEIVMQVPLEPFDYPSVDPGRNTLTVEADPVENRDRLHWALSRITNYTGVMNYMGGRFVTSEPAVTPFFGELAKRGLMYLDDGSSARSIAPDTARRQGVPFAAVDIAIDGERDRGAILKKLDEAERTARAKGFAVATGSAFEVTVDAVATWAEEAKRRGIEIVPISAIAEDPERG</sequence>
<comment type="caution">
    <text evidence="3">The sequence shown here is derived from an EMBL/GenBank/DDBJ whole genome shotgun (WGS) entry which is preliminary data.</text>
</comment>
<organism evidence="3 4">
    <name type="scientific">Neoaquamicrobium sediminum</name>
    <dbReference type="NCBI Taxonomy" id="1849104"/>
    <lineage>
        <taxon>Bacteria</taxon>
        <taxon>Pseudomonadati</taxon>
        <taxon>Pseudomonadota</taxon>
        <taxon>Alphaproteobacteria</taxon>
        <taxon>Hyphomicrobiales</taxon>
        <taxon>Phyllobacteriaceae</taxon>
        <taxon>Neoaquamicrobium</taxon>
    </lineage>
</organism>
<evidence type="ECO:0000313" key="3">
    <source>
        <dbReference type="EMBL" id="MEX4005742.1"/>
    </source>
</evidence>
<proteinExistence type="predicted"/>
<keyword evidence="2" id="KW-0472">Membrane</keyword>